<evidence type="ECO:0000313" key="1">
    <source>
        <dbReference type="EMBL" id="PKG23295.1"/>
    </source>
</evidence>
<proteinExistence type="predicted"/>
<evidence type="ECO:0000313" key="2">
    <source>
        <dbReference type="Proteomes" id="UP000233375"/>
    </source>
</evidence>
<reference evidence="1 2" key="1">
    <citation type="journal article" date="2003" name="Int. J. Syst. Evol. Microbiol.">
        <title>Bacillus nealsonii sp. nov., isolated from a spacecraft-assembly facility, whose spores are gamma-radiation resistant.</title>
        <authorList>
            <person name="Venkateswaran K."/>
            <person name="Kempf M."/>
            <person name="Chen F."/>
            <person name="Satomi M."/>
            <person name="Nicholson W."/>
            <person name="Kern R."/>
        </authorList>
    </citation>
    <scope>NUCLEOTIDE SEQUENCE [LARGE SCALE GENOMIC DNA]</scope>
    <source>
        <strain evidence="1 2">FO-92</strain>
    </source>
</reference>
<protein>
    <submittedName>
        <fullName evidence="1">Uncharacterized protein</fullName>
    </submittedName>
</protein>
<sequence>MLLFLSFVYIWINAKTDTVSVEINTYTKQEESKMLTLTYNALDPSLQNKIADQKQGSISGFKSGSKFLVKQVNSSQKKDIKNRSTIKISYLAKEPLKK</sequence>
<dbReference type="Proteomes" id="UP000233375">
    <property type="component" value="Unassembled WGS sequence"/>
</dbReference>
<keyword evidence="2" id="KW-1185">Reference proteome</keyword>
<organism evidence="1 2">
    <name type="scientific">Niallia nealsonii</name>
    <dbReference type="NCBI Taxonomy" id="115979"/>
    <lineage>
        <taxon>Bacteria</taxon>
        <taxon>Bacillati</taxon>
        <taxon>Bacillota</taxon>
        <taxon>Bacilli</taxon>
        <taxon>Bacillales</taxon>
        <taxon>Bacillaceae</taxon>
        <taxon>Niallia</taxon>
    </lineage>
</organism>
<dbReference type="RefSeq" id="WP_101177568.1">
    <property type="nucleotide sequence ID" value="NZ_PISE01000026.1"/>
</dbReference>
<dbReference type="AlphaFoldDB" id="A0A2N0Z1B3"/>
<gene>
    <name evidence="1" type="ORF">CWS01_12660</name>
</gene>
<name>A0A2N0Z1B3_9BACI</name>
<comment type="caution">
    <text evidence="1">The sequence shown here is derived from an EMBL/GenBank/DDBJ whole genome shotgun (WGS) entry which is preliminary data.</text>
</comment>
<dbReference type="EMBL" id="PISE01000026">
    <property type="protein sequence ID" value="PKG23295.1"/>
    <property type="molecule type" value="Genomic_DNA"/>
</dbReference>
<accession>A0A2N0Z1B3</accession>